<keyword evidence="8" id="KW-1185">Reference proteome</keyword>
<dbReference type="PANTHER" id="PTHR13027:SF14">
    <property type="entry name" value="VACUOLAR FUSION PROTEIN MON1 HOMOLOG A"/>
    <property type="match status" value="1"/>
</dbReference>
<dbReference type="EMBL" id="BEZZ01000767">
    <property type="protein sequence ID" value="GCC35972.1"/>
    <property type="molecule type" value="Genomic_DNA"/>
</dbReference>
<dbReference type="GO" id="GO:0006623">
    <property type="term" value="P:protein targeting to vacuole"/>
    <property type="evidence" value="ECO:0007669"/>
    <property type="project" value="UniProtKB-UniRule"/>
</dbReference>
<gene>
    <name evidence="7" type="ORF">chiPu_0014462</name>
</gene>
<evidence type="ECO:0000259" key="5">
    <source>
        <dbReference type="Pfam" id="PF19037"/>
    </source>
</evidence>
<dbReference type="PANTHER" id="PTHR13027">
    <property type="entry name" value="SAND PROTEIN-RELATED"/>
    <property type="match status" value="1"/>
</dbReference>
<feature type="region of interest" description="Disordered" evidence="3">
    <location>
        <begin position="88"/>
        <end position="118"/>
    </location>
</feature>
<dbReference type="Pfam" id="PF19038">
    <property type="entry name" value="Fuz_longin_3"/>
    <property type="match status" value="1"/>
</dbReference>
<dbReference type="Proteomes" id="UP000287033">
    <property type="component" value="Unassembled WGS sequence"/>
</dbReference>
<dbReference type="Pfam" id="PF19037">
    <property type="entry name" value="Fuz_longin_2"/>
    <property type="match status" value="1"/>
</dbReference>
<dbReference type="AlphaFoldDB" id="A0A401SZZ5"/>
<evidence type="ECO:0000256" key="1">
    <source>
        <dbReference type="ARBA" id="ARBA00008968"/>
    </source>
</evidence>
<evidence type="ECO:0000256" key="3">
    <source>
        <dbReference type="SAM" id="MobiDB-lite"/>
    </source>
</evidence>
<dbReference type="GO" id="GO:0016192">
    <property type="term" value="P:vesicle-mediated transport"/>
    <property type="evidence" value="ECO:0007669"/>
    <property type="project" value="InterPro"/>
</dbReference>
<proteinExistence type="inferred from homology"/>
<evidence type="ECO:0000256" key="2">
    <source>
        <dbReference type="RuleBase" id="RU367048"/>
    </source>
</evidence>
<dbReference type="InterPro" id="IPR043972">
    <property type="entry name" value="FUZ/MON1/HPS1_longin_1"/>
</dbReference>
<dbReference type="OrthoDB" id="272411at2759"/>
<dbReference type="OMA" id="QQPFNAK"/>
<comment type="caution">
    <text evidence="7">The sequence shown here is derived from an EMBL/GenBank/DDBJ whole genome shotgun (WGS) entry which is preliminary data.</text>
</comment>
<comment type="function">
    <text evidence="2">Plays an important role in membrane trafficking through the secretory apparatus.</text>
</comment>
<feature type="domain" description="FUZ/MON1/HPS1 second Longin" evidence="5">
    <location>
        <begin position="375"/>
        <end position="473"/>
    </location>
</feature>
<evidence type="ECO:0000313" key="7">
    <source>
        <dbReference type="EMBL" id="GCC35972.1"/>
    </source>
</evidence>
<feature type="domain" description="FUZ/MON1/HPS1 third Longin" evidence="6">
    <location>
        <begin position="503"/>
        <end position="603"/>
    </location>
</feature>
<evidence type="ECO:0000259" key="6">
    <source>
        <dbReference type="Pfam" id="PF19038"/>
    </source>
</evidence>
<reference evidence="7 8" key="1">
    <citation type="journal article" date="2018" name="Nat. Ecol. Evol.">
        <title>Shark genomes provide insights into elasmobranch evolution and the origin of vertebrates.</title>
        <authorList>
            <person name="Hara Y"/>
            <person name="Yamaguchi K"/>
            <person name="Onimaru K"/>
            <person name="Kadota M"/>
            <person name="Koyanagi M"/>
            <person name="Keeley SD"/>
            <person name="Tatsumi K"/>
            <person name="Tanaka K"/>
            <person name="Motone F"/>
            <person name="Kageyama Y"/>
            <person name="Nozu R"/>
            <person name="Adachi N"/>
            <person name="Nishimura O"/>
            <person name="Nakagawa R"/>
            <person name="Tanegashima C"/>
            <person name="Kiyatake I"/>
            <person name="Matsumoto R"/>
            <person name="Murakumo K"/>
            <person name="Nishida K"/>
            <person name="Terakita A"/>
            <person name="Kuratani S"/>
            <person name="Sato K"/>
            <person name="Hyodo S Kuraku.S."/>
        </authorList>
    </citation>
    <scope>NUCLEOTIDE SEQUENCE [LARGE SCALE GENOMIC DNA]</scope>
</reference>
<dbReference type="STRING" id="137246.A0A401SZZ5"/>
<comment type="similarity">
    <text evidence="1 2">Belongs to the MON1/SAND family.</text>
</comment>
<evidence type="ECO:0000259" key="4">
    <source>
        <dbReference type="Pfam" id="PF19036"/>
    </source>
</evidence>
<feature type="region of interest" description="Disordered" evidence="3">
    <location>
        <begin position="176"/>
        <end position="205"/>
    </location>
</feature>
<dbReference type="InterPro" id="IPR043971">
    <property type="entry name" value="FUZ/MON1/HPS1_longin_2"/>
</dbReference>
<evidence type="ECO:0000313" key="8">
    <source>
        <dbReference type="Proteomes" id="UP000287033"/>
    </source>
</evidence>
<feature type="domain" description="FUZ/MON1/HPS1 first Longin" evidence="4">
    <location>
        <begin position="215"/>
        <end position="337"/>
    </location>
</feature>
<accession>A0A401SZZ5</accession>
<dbReference type="GO" id="GO:0035658">
    <property type="term" value="C:Mon1-Ccz1 complex"/>
    <property type="evidence" value="ECO:0007669"/>
    <property type="project" value="TreeGrafter"/>
</dbReference>
<sequence length="614" mass="69255">MLGVAQACSAVNYKSQQAAASKGEGGWFFLIAKPALTFLMQGIGFREGIRRPCGLSDTSQRLSSHSGNEKMEADVHNRKVPWEVNGSLAPADLQRGNRSESPTPGLVEGTEPGAGQESAMFVHTRSYEDLTTDDEVKGCLDSINKPITEESQIEEISKDFNELSTQLTGVAMDVNKEMRDSDVEGEGSSGRSRRESVLSEKEEDITAESWRQHRKHIFVFSDAGKPIYSRYGTEEALSSIMGVMVALMSFIEASKNVIKSIHAEGYKVVFVHRSPLVFVAVARTRQSEQEVAKELLYVYYQIISLVTLTQLNRIFEQKKNYDLRRLLAGSERITDHLLDLMGKDPSFLTCAVRCRPLPSSVRDTISSSLQQAKDKSLVFSILVAENQLVTLVRKKDQFLHPIDLHLLFNLISASTSFREGEAWTPICLPKFNSSGFFHAHISYLDQASSLCLLLISTDREHFFTISNCKSKFLERMKRRNTLQTLLEELRSPSYSVSQVGIPDLRHFIYKSRSSGLFTSPEVEAPYVAEEEQERLLGLYQYLYSRVHNSARPLKYIYYAGDRENLLAWVTSGFELYMCFSPLGTKATVVGAISKLMKWIRKEEDKLFILNPVTY</sequence>
<dbReference type="InterPro" id="IPR043970">
    <property type="entry name" value="FUZ/MON1/HPS1_longin_3"/>
</dbReference>
<organism evidence="7 8">
    <name type="scientific">Chiloscyllium punctatum</name>
    <name type="common">Brownbanded bambooshark</name>
    <name type="synonym">Hemiscyllium punctatum</name>
    <dbReference type="NCBI Taxonomy" id="137246"/>
    <lineage>
        <taxon>Eukaryota</taxon>
        <taxon>Metazoa</taxon>
        <taxon>Chordata</taxon>
        <taxon>Craniata</taxon>
        <taxon>Vertebrata</taxon>
        <taxon>Chondrichthyes</taxon>
        <taxon>Elasmobranchii</taxon>
        <taxon>Galeomorphii</taxon>
        <taxon>Galeoidea</taxon>
        <taxon>Orectolobiformes</taxon>
        <taxon>Hemiscylliidae</taxon>
        <taxon>Chiloscyllium</taxon>
    </lineage>
</organism>
<name>A0A401SZZ5_CHIPU</name>
<dbReference type="PRINTS" id="PR01546">
    <property type="entry name" value="YEAST73DUF"/>
</dbReference>
<protein>
    <recommendedName>
        <fullName evidence="2">Vacuolar fusion protein MON1 homolog</fullName>
    </recommendedName>
</protein>
<dbReference type="Pfam" id="PF19036">
    <property type="entry name" value="Fuz_longin_1"/>
    <property type="match status" value="1"/>
</dbReference>
<dbReference type="InterPro" id="IPR004353">
    <property type="entry name" value="Mon1"/>
</dbReference>